<dbReference type="Gene3D" id="3.40.50.10470">
    <property type="entry name" value="Translation initiation factor eif-2b, domain 2"/>
    <property type="match status" value="1"/>
</dbReference>
<sequence length="48" mass="5082">EVTHFRGTRVAAEGVGVWNPSFDVAPGSLIEGIITEQGLVPKKDGAFQ</sequence>
<name>A0A2J7ZFJ7_9CHLO</name>
<keyword evidence="3" id="KW-0413">Isomerase</keyword>
<dbReference type="AlphaFoldDB" id="A0A2J7ZFJ7"/>
<evidence type="ECO:0000313" key="4">
    <source>
        <dbReference type="Proteomes" id="UP000236333"/>
    </source>
</evidence>
<protein>
    <submittedName>
        <fullName evidence="3">Methylthioribose-1-phosphate isomerase</fullName>
    </submittedName>
</protein>
<dbReference type="Proteomes" id="UP000236333">
    <property type="component" value="Unassembled WGS sequence"/>
</dbReference>
<evidence type="ECO:0000256" key="2">
    <source>
        <dbReference type="RuleBase" id="RU003814"/>
    </source>
</evidence>
<dbReference type="PANTHER" id="PTHR43475:SF1">
    <property type="entry name" value="METHYLTHIORIBOSE-1-PHOSPHATE ISOMERASE"/>
    <property type="match status" value="1"/>
</dbReference>
<feature type="non-terminal residue" evidence="3">
    <location>
        <position position="1"/>
    </location>
</feature>
<dbReference type="InterPro" id="IPR037171">
    <property type="entry name" value="NagB/RpiA_transferase-like"/>
</dbReference>
<dbReference type="InterPro" id="IPR042529">
    <property type="entry name" value="IF_2B-like_C"/>
</dbReference>
<gene>
    <name evidence="3" type="ORF">TSOC_015178</name>
</gene>
<comment type="similarity">
    <text evidence="1 2">Belongs to the eIF-2B alpha/beta/delta subunits family.</text>
</comment>
<evidence type="ECO:0000313" key="3">
    <source>
        <dbReference type="EMBL" id="PNG99051.1"/>
    </source>
</evidence>
<dbReference type="Pfam" id="PF01008">
    <property type="entry name" value="IF-2B"/>
    <property type="match status" value="1"/>
</dbReference>
<dbReference type="OrthoDB" id="2461at2759"/>
<keyword evidence="4" id="KW-1185">Reference proteome</keyword>
<dbReference type="EMBL" id="PGGS01004343">
    <property type="protein sequence ID" value="PNG99051.1"/>
    <property type="molecule type" value="Genomic_DNA"/>
</dbReference>
<dbReference type="PANTHER" id="PTHR43475">
    <property type="entry name" value="METHYLTHIORIBOSE-1-PHOSPHATE ISOMERASE"/>
    <property type="match status" value="1"/>
</dbReference>
<reference evidence="3 4" key="1">
    <citation type="journal article" date="2017" name="Mol. Biol. Evol.">
        <title>The 4-celled Tetrabaena socialis nuclear genome reveals the essential components for genetic control of cell number at the origin of multicellularity in the volvocine lineage.</title>
        <authorList>
            <person name="Featherston J."/>
            <person name="Arakaki Y."/>
            <person name="Hanschen E.R."/>
            <person name="Ferris P.J."/>
            <person name="Michod R.E."/>
            <person name="Olson B.J.S.C."/>
            <person name="Nozaki H."/>
            <person name="Durand P.M."/>
        </authorList>
    </citation>
    <scope>NUCLEOTIDE SEQUENCE [LARGE SCALE GENOMIC DNA]</scope>
    <source>
        <strain evidence="3 4">NIES-571</strain>
    </source>
</reference>
<dbReference type="SUPFAM" id="SSF100950">
    <property type="entry name" value="NagB/RpiA/CoA transferase-like"/>
    <property type="match status" value="1"/>
</dbReference>
<accession>A0A2J7ZFJ7</accession>
<organism evidence="3 4">
    <name type="scientific">Tetrabaena socialis</name>
    <dbReference type="NCBI Taxonomy" id="47790"/>
    <lineage>
        <taxon>Eukaryota</taxon>
        <taxon>Viridiplantae</taxon>
        <taxon>Chlorophyta</taxon>
        <taxon>core chlorophytes</taxon>
        <taxon>Chlorophyceae</taxon>
        <taxon>CS clade</taxon>
        <taxon>Chlamydomonadales</taxon>
        <taxon>Tetrabaenaceae</taxon>
        <taxon>Tetrabaena</taxon>
    </lineage>
</organism>
<dbReference type="InterPro" id="IPR000649">
    <property type="entry name" value="IF-2B-related"/>
</dbReference>
<proteinExistence type="inferred from homology"/>
<feature type="non-terminal residue" evidence="3">
    <location>
        <position position="48"/>
    </location>
</feature>
<dbReference type="GO" id="GO:0019509">
    <property type="term" value="P:L-methionine salvage from methylthioadenosine"/>
    <property type="evidence" value="ECO:0007669"/>
    <property type="project" value="TreeGrafter"/>
</dbReference>
<comment type="caution">
    <text evidence="3">The sequence shown here is derived from an EMBL/GenBank/DDBJ whole genome shotgun (WGS) entry which is preliminary data.</text>
</comment>
<dbReference type="GO" id="GO:0046523">
    <property type="term" value="F:S-methyl-5-thioribose-1-phosphate isomerase activity"/>
    <property type="evidence" value="ECO:0007669"/>
    <property type="project" value="TreeGrafter"/>
</dbReference>
<evidence type="ECO:0000256" key="1">
    <source>
        <dbReference type="ARBA" id="ARBA00007251"/>
    </source>
</evidence>